<keyword evidence="1" id="KW-0614">Plasmid</keyword>
<reference evidence="1 2" key="1">
    <citation type="journal article" date="2011" name="PLoS Genet.">
        <title>Azospirillum genomes reveal transition of bacteria from aquatic to terrestrial environments.</title>
        <authorList>
            <person name="Wisniewski-Dye F."/>
            <person name="Borziak K."/>
            <person name="Khalsa-Moyers G."/>
            <person name="Alexandre G."/>
            <person name="Sukharnikov L.O."/>
            <person name="Wuichet K."/>
            <person name="Hurst G.B."/>
            <person name="McDonald W.H."/>
            <person name="Robertson J.S."/>
            <person name="Barbe V."/>
            <person name="Calteau A."/>
            <person name="Rouy Z."/>
            <person name="Mangenot S."/>
            <person name="Prigent-Combaret C."/>
            <person name="Normand P."/>
            <person name="Boyer M."/>
            <person name="Siguier P."/>
            <person name="Dessaux Y."/>
            <person name="Elmerich C."/>
            <person name="Condemine G."/>
            <person name="Krishnen G."/>
            <person name="Kennedy I."/>
            <person name="Paterson A.H."/>
            <person name="Gonzalez V."/>
            <person name="Mavingui P."/>
            <person name="Zhulin I.B."/>
        </authorList>
    </citation>
    <scope>NUCLEOTIDE SEQUENCE [LARGE SCALE GENOMIC DNA]</scope>
    <source>
        <strain evidence="1 2">Sp245</strain>
    </source>
</reference>
<sequence>MRQAELTGVSVMHLVLHDKMLILMRTVRRRCSSCRRR</sequence>
<geneLocation type="plasmid" evidence="1 2">
    <name>AZOBR_p1</name>
</geneLocation>
<keyword evidence="2" id="KW-1185">Reference proteome</keyword>
<gene>
    <name evidence="1" type="ORF">AZOBR_p1140039</name>
</gene>
<dbReference type="EMBL" id="HE577328">
    <property type="protein sequence ID" value="CCD01024.1"/>
    <property type="molecule type" value="Genomic_DNA"/>
</dbReference>
<proteinExistence type="predicted"/>
<protein>
    <submittedName>
        <fullName evidence="1">Uncharacterized protein</fullName>
    </submittedName>
</protein>
<evidence type="ECO:0000313" key="1">
    <source>
        <dbReference type="EMBL" id="CCD01024.1"/>
    </source>
</evidence>
<dbReference type="AlphaFoldDB" id="A0A9P1JW88"/>
<name>A0A9P1JW88_9PROT</name>
<dbReference type="Proteomes" id="UP000007319">
    <property type="component" value="Plasmid AZOBR_p1"/>
</dbReference>
<dbReference type="KEGG" id="abs:AZOBR_p1140039"/>
<organism evidence="1 2">
    <name type="scientific">Azospirillum baldaniorum</name>
    <dbReference type="NCBI Taxonomy" id="1064539"/>
    <lineage>
        <taxon>Bacteria</taxon>
        <taxon>Pseudomonadati</taxon>
        <taxon>Pseudomonadota</taxon>
        <taxon>Alphaproteobacteria</taxon>
        <taxon>Rhodospirillales</taxon>
        <taxon>Azospirillaceae</taxon>
        <taxon>Azospirillum</taxon>
    </lineage>
</organism>
<accession>A0A9P1JW88</accession>
<evidence type="ECO:0000313" key="2">
    <source>
        <dbReference type="Proteomes" id="UP000007319"/>
    </source>
</evidence>